<dbReference type="SMART" id="SM01007">
    <property type="entry name" value="Aldolase_II"/>
    <property type="match status" value="1"/>
</dbReference>
<dbReference type="InterPro" id="IPR036409">
    <property type="entry name" value="Aldolase_II/adducin_N_sf"/>
</dbReference>
<dbReference type="Gene3D" id="3.40.225.10">
    <property type="entry name" value="Class II aldolase/adducin N-terminal domain"/>
    <property type="match status" value="1"/>
</dbReference>
<dbReference type="SUPFAM" id="SSF53639">
    <property type="entry name" value="AraD/HMP-PK domain-like"/>
    <property type="match status" value="1"/>
</dbReference>
<dbReference type="Pfam" id="PF00596">
    <property type="entry name" value="Aldolase_II"/>
    <property type="match status" value="1"/>
</dbReference>
<dbReference type="InterPro" id="IPR050197">
    <property type="entry name" value="Aldolase_class_II_sugar_metab"/>
</dbReference>
<evidence type="ECO:0000313" key="5">
    <source>
        <dbReference type="Proteomes" id="UP000232196"/>
    </source>
</evidence>
<keyword evidence="5" id="KW-1185">Reference proteome</keyword>
<gene>
    <name evidence="4" type="ORF">CH357_04375</name>
</gene>
<evidence type="ECO:0000313" key="4">
    <source>
        <dbReference type="EMBL" id="PJZ26729.1"/>
    </source>
</evidence>
<comment type="caution">
    <text evidence="4">The sequence shown here is derived from an EMBL/GenBank/DDBJ whole genome shotgun (WGS) entry which is preliminary data.</text>
</comment>
<feature type="domain" description="Class II aldolase/adducin N-terminal" evidence="3">
    <location>
        <begin position="8"/>
        <end position="182"/>
    </location>
</feature>
<accession>A0A2M9XGE8</accession>
<keyword evidence="2" id="KW-0456">Lyase</keyword>
<dbReference type="PANTHER" id="PTHR22789">
    <property type="entry name" value="FUCULOSE PHOSPHATE ALDOLASE"/>
    <property type="match status" value="1"/>
</dbReference>
<dbReference type="OrthoDB" id="334371at2"/>
<evidence type="ECO:0000259" key="3">
    <source>
        <dbReference type="SMART" id="SM01007"/>
    </source>
</evidence>
<dbReference type="GO" id="GO:0016832">
    <property type="term" value="F:aldehyde-lyase activity"/>
    <property type="evidence" value="ECO:0007669"/>
    <property type="project" value="TreeGrafter"/>
</dbReference>
<proteinExistence type="predicted"/>
<reference evidence="4 5" key="1">
    <citation type="submission" date="2017-07" db="EMBL/GenBank/DDBJ databases">
        <title>Leptospira spp. isolated from tropical soils.</title>
        <authorList>
            <person name="Thibeaux R."/>
            <person name="Iraola G."/>
            <person name="Ferres I."/>
            <person name="Bierque E."/>
            <person name="Girault D."/>
            <person name="Soupe-Gilbert M.-E."/>
            <person name="Picardeau M."/>
            <person name="Goarant C."/>
        </authorList>
    </citation>
    <scope>NUCLEOTIDE SEQUENCE [LARGE SCALE GENOMIC DNA]</scope>
    <source>
        <strain evidence="4 5">MCA1-C-A1</strain>
    </source>
</reference>
<dbReference type="GO" id="GO:0046872">
    <property type="term" value="F:metal ion binding"/>
    <property type="evidence" value="ECO:0007669"/>
    <property type="project" value="UniProtKB-KW"/>
</dbReference>
<dbReference type="Proteomes" id="UP000232196">
    <property type="component" value="Unassembled WGS sequence"/>
</dbReference>
<sequence>MKAPDSPMDLQKFLPQLVKEGILAKNGCASVKIGKSIWITPKKADLNTIGKKSKTALLEIPLEENQIFPKDIPDEAVQHLSLYLARPEFNVILHSTQENVMTCSMAGETVRPFLDDMAQIVGPNAKVVPNTSDEKGLKKIISAIGRRNAVYLQNAGALCAHKSLDDVHAVCMVLEKASKAFVESRILGGGKPVPWLEAEAIRFVYQRKYSKQAEKNRG</sequence>
<dbReference type="EMBL" id="NPDN01000002">
    <property type="protein sequence ID" value="PJZ26729.1"/>
    <property type="molecule type" value="Genomic_DNA"/>
</dbReference>
<name>A0A2M9XGE8_9LEPT</name>
<organism evidence="4 5">
    <name type="scientific">Leptospira hartskeerlii</name>
    <dbReference type="NCBI Taxonomy" id="2023177"/>
    <lineage>
        <taxon>Bacteria</taxon>
        <taxon>Pseudomonadati</taxon>
        <taxon>Spirochaetota</taxon>
        <taxon>Spirochaetia</taxon>
        <taxon>Leptospirales</taxon>
        <taxon>Leptospiraceae</taxon>
        <taxon>Leptospira</taxon>
    </lineage>
</organism>
<dbReference type="AlphaFoldDB" id="A0A2M9XGE8"/>
<dbReference type="PANTHER" id="PTHR22789:SF0">
    <property type="entry name" value="3-OXO-TETRONATE 4-PHOSPHATE DECARBOXYLASE-RELATED"/>
    <property type="match status" value="1"/>
</dbReference>
<dbReference type="GO" id="GO:0019323">
    <property type="term" value="P:pentose catabolic process"/>
    <property type="evidence" value="ECO:0007669"/>
    <property type="project" value="TreeGrafter"/>
</dbReference>
<dbReference type="InterPro" id="IPR001303">
    <property type="entry name" value="Aldolase_II/adducin_N"/>
</dbReference>
<keyword evidence="1" id="KW-0479">Metal-binding</keyword>
<evidence type="ECO:0000256" key="1">
    <source>
        <dbReference type="ARBA" id="ARBA00022723"/>
    </source>
</evidence>
<evidence type="ECO:0000256" key="2">
    <source>
        <dbReference type="ARBA" id="ARBA00023239"/>
    </source>
</evidence>
<dbReference type="GO" id="GO:0005829">
    <property type="term" value="C:cytosol"/>
    <property type="evidence" value="ECO:0007669"/>
    <property type="project" value="TreeGrafter"/>
</dbReference>
<dbReference type="RefSeq" id="WP_100705545.1">
    <property type="nucleotide sequence ID" value="NZ_NPDL01000002.1"/>
</dbReference>
<protein>
    <submittedName>
        <fullName evidence="4">Aldolase</fullName>
    </submittedName>
</protein>